<keyword evidence="3" id="KW-1185">Reference proteome</keyword>
<dbReference type="Pfam" id="PF02992">
    <property type="entry name" value="Transposase_21"/>
    <property type="match status" value="2"/>
</dbReference>
<dbReference type="AlphaFoldDB" id="A0AAE1WM93"/>
<dbReference type="EMBL" id="JACGWL010000009">
    <property type="protein sequence ID" value="KAK4395683.1"/>
    <property type="molecule type" value="Genomic_DNA"/>
</dbReference>
<proteinExistence type="predicted"/>
<comment type="caution">
    <text evidence="2">The sequence shown here is derived from an EMBL/GenBank/DDBJ whole genome shotgun (WGS) entry which is preliminary data.</text>
</comment>
<organism evidence="2 3">
    <name type="scientific">Sesamum angolense</name>
    <dbReference type="NCBI Taxonomy" id="2727404"/>
    <lineage>
        <taxon>Eukaryota</taxon>
        <taxon>Viridiplantae</taxon>
        <taxon>Streptophyta</taxon>
        <taxon>Embryophyta</taxon>
        <taxon>Tracheophyta</taxon>
        <taxon>Spermatophyta</taxon>
        <taxon>Magnoliopsida</taxon>
        <taxon>eudicotyledons</taxon>
        <taxon>Gunneridae</taxon>
        <taxon>Pentapetalae</taxon>
        <taxon>asterids</taxon>
        <taxon>lamiids</taxon>
        <taxon>Lamiales</taxon>
        <taxon>Pedaliaceae</taxon>
        <taxon>Sesamum</taxon>
    </lineage>
</organism>
<dbReference type="Proteomes" id="UP001289374">
    <property type="component" value="Unassembled WGS sequence"/>
</dbReference>
<protein>
    <recommendedName>
        <fullName evidence="4">Transposase</fullName>
    </recommendedName>
</protein>
<evidence type="ECO:0000256" key="1">
    <source>
        <dbReference type="SAM" id="MobiDB-lite"/>
    </source>
</evidence>
<reference evidence="2" key="2">
    <citation type="journal article" date="2024" name="Plant">
        <title>Genomic evolution and insights into agronomic trait innovations of Sesamum species.</title>
        <authorList>
            <person name="Miao H."/>
            <person name="Wang L."/>
            <person name="Qu L."/>
            <person name="Liu H."/>
            <person name="Sun Y."/>
            <person name="Le M."/>
            <person name="Wang Q."/>
            <person name="Wei S."/>
            <person name="Zheng Y."/>
            <person name="Lin W."/>
            <person name="Duan Y."/>
            <person name="Cao H."/>
            <person name="Xiong S."/>
            <person name="Wang X."/>
            <person name="Wei L."/>
            <person name="Li C."/>
            <person name="Ma Q."/>
            <person name="Ju M."/>
            <person name="Zhao R."/>
            <person name="Li G."/>
            <person name="Mu C."/>
            <person name="Tian Q."/>
            <person name="Mei H."/>
            <person name="Zhang T."/>
            <person name="Gao T."/>
            <person name="Zhang H."/>
        </authorList>
    </citation>
    <scope>NUCLEOTIDE SEQUENCE</scope>
    <source>
        <strain evidence="2">K16</strain>
    </source>
</reference>
<gene>
    <name evidence="2" type="ORF">Sango_1722600</name>
</gene>
<evidence type="ECO:0008006" key="4">
    <source>
        <dbReference type="Google" id="ProtNLM"/>
    </source>
</evidence>
<dbReference type="PANTHER" id="PTHR10775">
    <property type="entry name" value="OS08G0208400 PROTEIN"/>
    <property type="match status" value="1"/>
</dbReference>
<evidence type="ECO:0000313" key="2">
    <source>
        <dbReference type="EMBL" id="KAK4395683.1"/>
    </source>
</evidence>
<feature type="region of interest" description="Disordered" evidence="1">
    <location>
        <begin position="70"/>
        <end position="89"/>
    </location>
</feature>
<dbReference type="InterPro" id="IPR004242">
    <property type="entry name" value="Transposase_21"/>
</dbReference>
<evidence type="ECO:0000313" key="3">
    <source>
        <dbReference type="Proteomes" id="UP001289374"/>
    </source>
</evidence>
<reference evidence="2" key="1">
    <citation type="submission" date="2020-06" db="EMBL/GenBank/DDBJ databases">
        <authorList>
            <person name="Li T."/>
            <person name="Hu X."/>
            <person name="Zhang T."/>
            <person name="Song X."/>
            <person name="Zhang H."/>
            <person name="Dai N."/>
            <person name="Sheng W."/>
            <person name="Hou X."/>
            <person name="Wei L."/>
        </authorList>
    </citation>
    <scope>NUCLEOTIDE SEQUENCE</scope>
    <source>
        <strain evidence="2">K16</strain>
        <tissue evidence="2">Leaf</tissue>
    </source>
</reference>
<sequence>MYNKNLPGRVGLTPEFEDGVKTFIKWAKGQRRYIDGDKIRFPCRKFKNTKFGTPDEDYFEAPSVPQVLEEPTPTGHIEDVPADATRSRSVDGGPSSYCYGVARTIMMIQGCTKKLVKDLGLPVEKIHACKNGCILYWKDYIDLEYCKFYGDTRYKPSRGRDPHWKKSPYAVLRYLPITPRLQRLYSSRSPAEHMMWRVTHQTKEESMCHPFDAKAWKHFDRMYLDFAEESRNARLGLCTDGFAPHVHVSDDVNPRPSNPKRLIDVYLEPLIEELLQLWHVGVRVYDHALDRAFIMRAALMWTVNDLLTYRMVSEWSTAGVMGCPVYMDDTRAFHLQLGRKACYFDCHRQFLLAHHSYRRNKKAFTKNRIENKVARPSLIGDQILDRVVNISPVIEMPLSLPDGYGSDHKWTKKSIFWDLPYWSTLLIRHNLDVMQIKKNVFDNVFNTVMGIKGKRKDNMNARRDLKIIFNRSELELDERRPNVMPKAEYMLGKEQKRRVCE</sequence>
<dbReference type="PANTHER" id="PTHR10775:SF182">
    <property type="entry name" value="TRANSPOSON, EN_SPM-LIKE, TRANSPOSASE-ASSOCIATED DOMAIN PROTEIN-RELATED"/>
    <property type="match status" value="1"/>
</dbReference>
<name>A0AAE1WM93_9LAMI</name>
<accession>A0AAE1WM93</accession>